<reference evidence="1 2" key="1">
    <citation type="submission" date="2022-05" db="EMBL/GenBank/DDBJ databases">
        <title>Novel Pseudomonas spp. Isolated from a Rainbow Trout Aquaculture Facility.</title>
        <authorList>
            <person name="Testerman T."/>
            <person name="Graf J."/>
        </authorList>
    </citation>
    <scope>NUCLEOTIDE SEQUENCE [LARGE SCALE GENOMIC DNA]</scope>
    <source>
        <strain evidence="1 2">ID1042</strain>
    </source>
</reference>
<accession>A0A9X4C873</accession>
<evidence type="ECO:0000313" key="2">
    <source>
        <dbReference type="Proteomes" id="UP001148185"/>
    </source>
</evidence>
<sequence length="169" mass="18403">MMDSFALNLALRVAQDWATNNDPAYGRYFDLAPVDRQWLVQATESDLAELASLPSSILLVNIGTLSEENFTGFQTPSPAVSTISQLLGAIADDLRIRGRVAMIDWGITCADKANWLATSKMKDRVRLAAQGRVTFAARTSFSKIIVGAPDSTVRIANLMRILSGGRRGE</sequence>
<organism evidence="1 2">
    <name type="scientific">Pseudomonas shahriarae</name>
    <dbReference type="NCBI Taxonomy" id="2745512"/>
    <lineage>
        <taxon>Bacteria</taxon>
        <taxon>Pseudomonadati</taxon>
        <taxon>Pseudomonadota</taxon>
        <taxon>Gammaproteobacteria</taxon>
        <taxon>Pseudomonadales</taxon>
        <taxon>Pseudomonadaceae</taxon>
        <taxon>Pseudomonas</taxon>
    </lineage>
</organism>
<name>A0A9X4C873_9PSED</name>
<protein>
    <submittedName>
        <fullName evidence="1">Uncharacterized protein</fullName>
    </submittedName>
</protein>
<proteinExistence type="predicted"/>
<dbReference type="AlphaFoldDB" id="A0A9X4C873"/>
<dbReference type="EMBL" id="JAMDHA010000059">
    <property type="protein sequence ID" value="MDD1011645.1"/>
    <property type="molecule type" value="Genomic_DNA"/>
</dbReference>
<dbReference type="RefSeq" id="WP_050682276.1">
    <property type="nucleotide sequence ID" value="NZ_JAMDHA010000059.1"/>
</dbReference>
<gene>
    <name evidence="1" type="ORF">M5G27_29755</name>
</gene>
<dbReference type="Proteomes" id="UP001148185">
    <property type="component" value="Unassembled WGS sequence"/>
</dbReference>
<keyword evidence="2" id="KW-1185">Reference proteome</keyword>
<comment type="caution">
    <text evidence="1">The sequence shown here is derived from an EMBL/GenBank/DDBJ whole genome shotgun (WGS) entry which is preliminary data.</text>
</comment>
<evidence type="ECO:0000313" key="1">
    <source>
        <dbReference type="EMBL" id="MDD1011645.1"/>
    </source>
</evidence>